<evidence type="ECO:0000313" key="5">
    <source>
        <dbReference type="Proteomes" id="UP000779508"/>
    </source>
</evidence>
<name>A0ABS6FYP1_9FIRM</name>
<gene>
    <name evidence="4" type="ORF">KQI88_02925</name>
</gene>
<protein>
    <submittedName>
        <fullName evidence="4">Methyl-accepting chemotaxis protein</fullName>
    </submittedName>
</protein>
<dbReference type="EMBL" id="JAHLQK010000001">
    <property type="protein sequence ID" value="MBU5675368.1"/>
    <property type="molecule type" value="Genomic_DNA"/>
</dbReference>
<organism evidence="4 5">
    <name type="scientific">Alkaliphilus flagellatus</name>
    <dbReference type="NCBI Taxonomy" id="2841507"/>
    <lineage>
        <taxon>Bacteria</taxon>
        <taxon>Bacillati</taxon>
        <taxon>Bacillota</taxon>
        <taxon>Clostridia</taxon>
        <taxon>Peptostreptococcales</taxon>
        <taxon>Natronincolaceae</taxon>
        <taxon>Alkaliphilus</taxon>
    </lineage>
</organism>
<keyword evidence="1 2" id="KW-0807">Transducer</keyword>
<keyword evidence="5" id="KW-1185">Reference proteome</keyword>
<accession>A0ABS6FYP1</accession>
<evidence type="ECO:0000313" key="4">
    <source>
        <dbReference type="EMBL" id="MBU5675368.1"/>
    </source>
</evidence>
<evidence type="ECO:0000256" key="1">
    <source>
        <dbReference type="ARBA" id="ARBA00023224"/>
    </source>
</evidence>
<sequence length="307" mass="34416">MFDNIYLLFTYIQRRIFMDLFKDHIKNIYERMGTIIQQHGLVNEQHDELSLLADEIKNTIEKVKSISNESNSLAIYLSERSDKLNSISRDSVNKSLEGQQAANSLSKVMLELQIQSKYSSDSMLNLNESSSEITNIIKTITDIAKQTNLLALNAAIEAARAGEHGRGFAVVADEVRKLAEMTNSSTSIIQSLITNIQNEIKVAIENNTKSTAAIADGINMGQIVNTKIEEMVQGFKSVEDEVNAVTDTITTQKKYIGDVLNQTEQSDYILANMHEKLISHVDRAYTVDKSLEENLTEMRAMLTKSDI</sequence>
<dbReference type="PANTHER" id="PTHR32089:SF112">
    <property type="entry name" value="LYSOZYME-LIKE PROTEIN-RELATED"/>
    <property type="match status" value="1"/>
</dbReference>
<dbReference type="Pfam" id="PF00015">
    <property type="entry name" value="MCPsignal"/>
    <property type="match status" value="1"/>
</dbReference>
<dbReference type="InterPro" id="IPR004089">
    <property type="entry name" value="MCPsignal_dom"/>
</dbReference>
<evidence type="ECO:0000259" key="3">
    <source>
        <dbReference type="PROSITE" id="PS50111"/>
    </source>
</evidence>
<dbReference type="PANTHER" id="PTHR32089">
    <property type="entry name" value="METHYL-ACCEPTING CHEMOTAXIS PROTEIN MCPB"/>
    <property type="match status" value="1"/>
</dbReference>
<feature type="domain" description="Methyl-accepting transducer" evidence="3">
    <location>
        <begin position="42"/>
        <end position="267"/>
    </location>
</feature>
<proteinExistence type="predicted"/>
<evidence type="ECO:0000256" key="2">
    <source>
        <dbReference type="PROSITE-ProRule" id="PRU00284"/>
    </source>
</evidence>
<dbReference type="PROSITE" id="PS50111">
    <property type="entry name" value="CHEMOTAXIS_TRANSDUC_2"/>
    <property type="match status" value="1"/>
</dbReference>
<comment type="caution">
    <text evidence="4">The sequence shown here is derived from an EMBL/GenBank/DDBJ whole genome shotgun (WGS) entry which is preliminary data.</text>
</comment>
<dbReference type="Proteomes" id="UP000779508">
    <property type="component" value="Unassembled WGS sequence"/>
</dbReference>
<reference evidence="4 5" key="1">
    <citation type="submission" date="2021-06" db="EMBL/GenBank/DDBJ databases">
        <authorList>
            <person name="Sun Q."/>
            <person name="Li D."/>
        </authorList>
    </citation>
    <scope>NUCLEOTIDE SEQUENCE [LARGE SCALE GENOMIC DNA]</scope>
    <source>
        <strain evidence="4 5">MSJ-5</strain>
    </source>
</reference>
<dbReference type="SMART" id="SM00283">
    <property type="entry name" value="MA"/>
    <property type="match status" value="1"/>
</dbReference>